<evidence type="ECO:0000313" key="2">
    <source>
        <dbReference type="Proteomes" id="UP000015105"/>
    </source>
</evidence>
<reference evidence="1" key="4">
    <citation type="submission" date="2019-03" db="UniProtKB">
        <authorList>
            <consortium name="EnsemblPlants"/>
        </authorList>
    </citation>
    <scope>IDENTIFICATION</scope>
</reference>
<reference evidence="1" key="5">
    <citation type="journal article" date="2021" name="G3 (Bethesda)">
        <title>Aegilops tauschii genome assembly Aet v5.0 features greater sequence contiguity and improved annotation.</title>
        <authorList>
            <person name="Wang L."/>
            <person name="Zhu T."/>
            <person name="Rodriguez J.C."/>
            <person name="Deal K.R."/>
            <person name="Dubcovsky J."/>
            <person name="McGuire P.E."/>
            <person name="Lux T."/>
            <person name="Spannagl M."/>
            <person name="Mayer K.F.X."/>
            <person name="Baldrich P."/>
            <person name="Meyers B.C."/>
            <person name="Huo N."/>
            <person name="Gu Y.Q."/>
            <person name="Zhou H."/>
            <person name="Devos K.M."/>
            <person name="Bennetzen J.L."/>
            <person name="Unver T."/>
            <person name="Budak H."/>
            <person name="Gulick P.J."/>
            <person name="Galiba G."/>
            <person name="Kalapos B."/>
            <person name="Nelson D.R."/>
            <person name="Li P."/>
            <person name="You F.M."/>
            <person name="Luo M.C."/>
            <person name="Dvorak J."/>
        </authorList>
    </citation>
    <scope>NUCLEOTIDE SEQUENCE [LARGE SCALE GENOMIC DNA]</scope>
    <source>
        <strain evidence="1">cv. AL8/78</strain>
    </source>
</reference>
<reference evidence="1" key="3">
    <citation type="journal article" date="2017" name="Nature">
        <title>Genome sequence of the progenitor of the wheat D genome Aegilops tauschii.</title>
        <authorList>
            <person name="Luo M.C."/>
            <person name="Gu Y.Q."/>
            <person name="Puiu D."/>
            <person name="Wang H."/>
            <person name="Twardziok S.O."/>
            <person name="Deal K.R."/>
            <person name="Huo N."/>
            <person name="Zhu T."/>
            <person name="Wang L."/>
            <person name="Wang Y."/>
            <person name="McGuire P.E."/>
            <person name="Liu S."/>
            <person name="Long H."/>
            <person name="Ramasamy R.K."/>
            <person name="Rodriguez J.C."/>
            <person name="Van S.L."/>
            <person name="Yuan L."/>
            <person name="Wang Z."/>
            <person name="Xia Z."/>
            <person name="Xiao L."/>
            <person name="Anderson O.D."/>
            <person name="Ouyang S."/>
            <person name="Liang Y."/>
            <person name="Zimin A.V."/>
            <person name="Pertea G."/>
            <person name="Qi P."/>
            <person name="Bennetzen J.L."/>
            <person name="Dai X."/>
            <person name="Dawson M.W."/>
            <person name="Muller H.G."/>
            <person name="Kugler K."/>
            <person name="Rivarola-Duarte L."/>
            <person name="Spannagl M."/>
            <person name="Mayer K.F.X."/>
            <person name="Lu F.H."/>
            <person name="Bevan M.W."/>
            <person name="Leroy P."/>
            <person name="Li P."/>
            <person name="You F.M."/>
            <person name="Sun Q."/>
            <person name="Liu Z."/>
            <person name="Lyons E."/>
            <person name="Wicker T."/>
            <person name="Salzberg S.L."/>
            <person name="Devos K.M."/>
            <person name="Dvorak J."/>
        </authorList>
    </citation>
    <scope>NUCLEOTIDE SEQUENCE [LARGE SCALE GENOMIC DNA]</scope>
    <source>
        <strain evidence="1">cv. AL8/78</strain>
    </source>
</reference>
<accession>A0A453N311</accession>
<keyword evidence="2" id="KW-1185">Reference proteome</keyword>
<name>A0A453N311_AEGTS</name>
<protein>
    <submittedName>
        <fullName evidence="1">Uncharacterized protein</fullName>
    </submittedName>
</protein>
<dbReference type="EnsemblPlants" id="AET6Gv20192500.1">
    <property type="protein sequence ID" value="AET6Gv20192500.1"/>
    <property type="gene ID" value="AET6Gv20192500"/>
</dbReference>
<reference evidence="2" key="2">
    <citation type="journal article" date="2017" name="Nat. Plants">
        <title>The Aegilops tauschii genome reveals multiple impacts of transposons.</title>
        <authorList>
            <person name="Zhao G."/>
            <person name="Zou C."/>
            <person name="Li K."/>
            <person name="Wang K."/>
            <person name="Li T."/>
            <person name="Gao L."/>
            <person name="Zhang X."/>
            <person name="Wang H."/>
            <person name="Yang Z."/>
            <person name="Liu X."/>
            <person name="Jiang W."/>
            <person name="Mao L."/>
            <person name="Kong X."/>
            <person name="Jiao Y."/>
            <person name="Jia J."/>
        </authorList>
    </citation>
    <scope>NUCLEOTIDE SEQUENCE [LARGE SCALE GENOMIC DNA]</scope>
    <source>
        <strain evidence="2">cv. AL8/78</strain>
    </source>
</reference>
<organism evidence="1 2">
    <name type="scientific">Aegilops tauschii subsp. strangulata</name>
    <name type="common">Goatgrass</name>
    <dbReference type="NCBI Taxonomy" id="200361"/>
    <lineage>
        <taxon>Eukaryota</taxon>
        <taxon>Viridiplantae</taxon>
        <taxon>Streptophyta</taxon>
        <taxon>Embryophyta</taxon>
        <taxon>Tracheophyta</taxon>
        <taxon>Spermatophyta</taxon>
        <taxon>Magnoliopsida</taxon>
        <taxon>Liliopsida</taxon>
        <taxon>Poales</taxon>
        <taxon>Poaceae</taxon>
        <taxon>BOP clade</taxon>
        <taxon>Pooideae</taxon>
        <taxon>Triticodae</taxon>
        <taxon>Triticeae</taxon>
        <taxon>Triticinae</taxon>
        <taxon>Aegilops</taxon>
    </lineage>
</organism>
<dbReference type="AlphaFoldDB" id="A0A453N311"/>
<evidence type="ECO:0000313" key="1">
    <source>
        <dbReference type="EnsemblPlants" id="AET6Gv20192500.1"/>
    </source>
</evidence>
<reference evidence="2" key="1">
    <citation type="journal article" date="2014" name="Science">
        <title>Ancient hybridizations among the ancestral genomes of bread wheat.</title>
        <authorList>
            <consortium name="International Wheat Genome Sequencing Consortium,"/>
            <person name="Marcussen T."/>
            <person name="Sandve S.R."/>
            <person name="Heier L."/>
            <person name="Spannagl M."/>
            <person name="Pfeifer M."/>
            <person name="Jakobsen K.S."/>
            <person name="Wulff B.B."/>
            <person name="Steuernagel B."/>
            <person name="Mayer K.F."/>
            <person name="Olsen O.A."/>
        </authorList>
    </citation>
    <scope>NUCLEOTIDE SEQUENCE [LARGE SCALE GENOMIC DNA]</scope>
    <source>
        <strain evidence="2">cv. AL8/78</strain>
    </source>
</reference>
<sequence>KLPTWKAHLMNKVGRLAFVKDVLSTIPIHQLLVLAPPKKIIKLLEKIQQGFIWVGRPEAHGGNRH</sequence>
<proteinExistence type="predicted"/>
<dbReference type="Proteomes" id="UP000015105">
    <property type="component" value="Chromosome 6D"/>
</dbReference>
<dbReference type="Gramene" id="AET6Gv20192500.1">
    <property type="protein sequence ID" value="AET6Gv20192500.1"/>
    <property type="gene ID" value="AET6Gv20192500"/>
</dbReference>